<sequence>DRHQRDNLENRVLVADREYANAGQDTVCYQGAEAGQDTVCYQGAKAGQDIVCYQGAKAGKGGAPRPPGVL</sequence>
<gene>
    <name evidence="1" type="ORF">AVEN_162782_1</name>
</gene>
<evidence type="ECO:0000313" key="1">
    <source>
        <dbReference type="EMBL" id="GBO13383.1"/>
    </source>
</evidence>
<dbReference type="AlphaFoldDB" id="A0A4Y2UL52"/>
<reference evidence="1 2" key="1">
    <citation type="journal article" date="2019" name="Sci. Rep.">
        <title>Orb-weaving spider Araneus ventricosus genome elucidates the spidroin gene catalogue.</title>
        <authorList>
            <person name="Kono N."/>
            <person name="Nakamura H."/>
            <person name="Ohtoshi R."/>
            <person name="Moran D.A.P."/>
            <person name="Shinohara A."/>
            <person name="Yoshida Y."/>
            <person name="Fujiwara M."/>
            <person name="Mori M."/>
            <person name="Tomita M."/>
            <person name="Arakawa K."/>
        </authorList>
    </citation>
    <scope>NUCLEOTIDE SEQUENCE [LARGE SCALE GENOMIC DNA]</scope>
</reference>
<feature type="non-terminal residue" evidence="1">
    <location>
        <position position="1"/>
    </location>
</feature>
<name>A0A4Y2UL52_ARAVE</name>
<dbReference type="EMBL" id="BGPR01037713">
    <property type="protein sequence ID" value="GBO13383.1"/>
    <property type="molecule type" value="Genomic_DNA"/>
</dbReference>
<keyword evidence="2" id="KW-1185">Reference proteome</keyword>
<organism evidence="1 2">
    <name type="scientific">Araneus ventricosus</name>
    <name type="common">Orbweaver spider</name>
    <name type="synonym">Epeira ventricosa</name>
    <dbReference type="NCBI Taxonomy" id="182803"/>
    <lineage>
        <taxon>Eukaryota</taxon>
        <taxon>Metazoa</taxon>
        <taxon>Ecdysozoa</taxon>
        <taxon>Arthropoda</taxon>
        <taxon>Chelicerata</taxon>
        <taxon>Arachnida</taxon>
        <taxon>Araneae</taxon>
        <taxon>Araneomorphae</taxon>
        <taxon>Entelegynae</taxon>
        <taxon>Araneoidea</taxon>
        <taxon>Araneidae</taxon>
        <taxon>Araneus</taxon>
    </lineage>
</organism>
<evidence type="ECO:0000313" key="2">
    <source>
        <dbReference type="Proteomes" id="UP000499080"/>
    </source>
</evidence>
<accession>A0A4Y2UL52</accession>
<protein>
    <submittedName>
        <fullName evidence="1">Uncharacterized protein</fullName>
    </submittedName>
</protein>
<comment type="caution">
    <text evidence="1">The sequence shown here is derived from an EMBL/GenBank/DDBJ whole genome shotgun (WGS) entry which is preliminary data.</text>
</comment>
<proteinExistence type="predicted"/>
<dbReference type="Proteomes" id="UP000499080">
    <property type="component" value="Unassembled WGS sequence"/>
</dbReference>